<dbReference type="AlphaFoldDB" id="A0AAU2VVG8"/>
<name>A0AAU2VVG8_9ACTN</name>
<organism evidence="1">
    <name type="scientific">Streptomyces sp. NBC_00008</name>
    <dbReference type="NCBI Taxonomy" id="2903610"/>
    <lineage>
        <taxon>Bacteria</taxon>
        <taxon>Bacillati</taxon>
        <taxon>Actinomycetota</taxon>
        <taxon>Actinomycetes</taxon>
        <taxon>Kitasatosporales</taxon>
        <taxon>Streptomycetaceae</taxon>
        <taxon>Streptomyces</taxon>
    </lineage>
</organism>
<sequence length="166" mass="18722">MLSLHLTAAPDRFSHLLCRNVDEHGRYLYLPTFEDAALYLRAHWAHQLDRRDEEECPSYGHTTSKTLLPPYAADIIAAHLAHRRADGAGTRRRFFADPKDPTLDASNRALTEMVLRTCRRIGFDPTRLHRGHCEVAQLGSGPAPLTDWMTARRLDVKILSARGAAL</sequence>
<evidence type="ECO:0000313" key="1">
    <source>
        <dbReference type="EMBL" id="WTW71364.1"/>
    </source>
</evidence>
<gene>
    <name evidence="1" type="ORF">OG398_25415</name>
</gene>
<proteinExistence type="predicted"/>
<reference evidence="1" key="1">
    <citation type="submission" date="2022-10" db="EMBL/GenBank/DDBJ databases">
        <title>The complete genomes of actinobacterial strains from the NBC collection.</title>
        <authorList>
            <person name="Joergensen T.S."/>
            <person name="Alvarez Arevalo M."/>
            <person name="Sterndorff E.B."/>
            <person name="Faurdal D."/>
            <person name="Vuksanovic O."/>
            <person name="Mourched A.-S."/>
            <person name="Charusanti P."/>
            <person name="Shaw S."/>
            <person name="Blin K."/>
            <person name="Weber T."/>
        </authorList>
    </citation>
    <scope>NUCLEOTIDE SEQUENCE</scope>
    <source>
        <strain evidence="1">NBC_00008</strain>
    </source>
</reference>
<dbReference type="EMBL" id="CP108313">
    <property type="protein sequence ID" value="WTW71364.1"/>
    <property type="molecule type" value="Genomic_DNA"/>
</dbReference>
<protein>
    <submittedName>
        <fullName evidence="1">Uncharacterized protein</fullName>
    </submittedName>
</protein>
<accession>A0AAU2VVG8</accession>